<feature type="transmembrane region" description="Helical" evidence="6">
    <location>
        <begin position="144"/>
        <end position="162"/>
    </location>
</feature>
<feature type="transmembrane region" description="Helical" evidence="6">
    <location>
        <begin position="174"/>
        <end position="197"/>
    </location>
</feature>
<gene>
    <name evidence="7" type="ORF">UFOPK2399_01541</name>
</gene>
<accession>A0A6J6Q3C9</accession>
<feature type="transmembrane region" description="Helical" evidence="6">
    <location>
        <begin position="42"/>
        <end position="59"/>
    </location>
</feature>
<dbReference type="Pfam" id="PF09678">
    <property type="entry name" value="Caa3_CtaG"/>
    <property type="match status" value="1"/>
</dbReference>
<organism evidence="7">
    <name type="scientific">freshwater metagenome</name>
    <dbReference type="NCBI Taxonomy" id="449393"/>
    <lineage>
        <taxon>unclassified sequences</taxon>
        <taxon>metagenomes</taxon>
        <taxon>ecological metagenomes</taxon>
    </lineage>
</organism>
<reference evidence="7" key="1">
    <citation type="submission" date="2020-05" db="EMBL/GenBank/DDBJ databases">
        <authorList>
            <person name="Chiriac C."/>
            <person name="Salcher M."/>
            <person name="Ghai R."/>
            <person name="Kavagutti S V."/>
        </authorList>
    </citation>
    <scope>NUCLEOTIDE SEQUENCE</scope>
</reference>
<evidence type="ECO:0000313" key="7">
    <source>
        <dbReference type="EMBL" id="CAB4703863.1"/>
    </source>
</evidence>
<evidence type="ECO:0000256" key="1">
    <source>
        <dbReference type="ARBA" id="ARBA00004651"/>
    </source>
</evidence>
<protein>
    <submittedName>
        <fullName evidence="7">Unannotated protein</fullName>
    </submittedName>
</protein>
<keyword evidence="4 6" id="KW-1133">Transmembrane helix</keyword>
<proteinExistence type="predicted"/>
<evidence type="ECO:0000256" key="6">
    <source>
        <dbReference type="SAM" id="Phobius"/>
    </source>
</evidence>
<feature type="transmembrane region" description="Helical" evidence="6">
    <location>
        <begin position="102"/>
        <end position="124"/>
    </location>
</feature>
<dbReference type="EMBL" id="CAEZXP010000005">
    <property type="protein sequence ID" value="CAB4703863.1"/>
    <property type="molecule type" value="Genomic_DNA"/>
</dbReference>
<keyword evidence="2" id="KW-1003">Cell membrane</keyword>
<evidence type="ECO:0000256" key="5">
    <source>
        <dbReference type="ARBA" id="ARBA00023136"/>
    </source>
</evidence>
<dbReference type="AlphaFoldDB" id="A0A6J6Q3C9"/>
<dbReference type="InterPro" id="IPR019108">
    <property type="entry name" value="Caa3_assmbl_CtaG-rel"/>
</dbReference>
<feature type="transmembrane region" description="Helical" evidence="6">
    <location>
        <begin position="71"/>
        <end position="90"/>
    </location>
</feature>
<evidence type="ECO:0000256" key="2">
    <source>
        <dbReference type="ARBA" id="ARBA00022475"/>
    </source>
</evidence>
<comment type="subcellular location">
    <subcellularLocation>
        <location evidence="1">Cell membrane</location>
        <topology evidence="1">Multi-pass membrane protein</topology>
    </subcellularLocation>
</comment>
<keyword evidence="3 6" id="KW-0812">Transmembrane</keyword>
<evidence type="ECO:0000256" key="4">
    <source>
        <dbReference type="ARBA" id="ARBA00022989"/>
    </source>
</evidence>
<dbReference type="GO" id="GO:0005886">
    <property type="term" value="C:plasma membrane"/>
    <property type="evidence" value="ECO:0007669"/>
    <property type="project" value="UniProtKB-SubCell"/>
</dbReference>
<feature type="transmembrane region" description="Helical" evidence="6">
    <location>
        <begin position="217"/>
        <end position="239"/>
    </location>
</feature>
<keyword evidence="5 6" id="KW-0472">Membrane</keyword>
<evidence type="ECO:0000256" key="3">
    <source>
        <dbReference type="ARBA" id="ARBA00022692"/>
    </source>
</evidence>
<feature type="transmembrane region" description="Helical" evidence="6">
    <location>
        <begin position="12"/>
        <end position="30"/>
    </location>
</feature>
<sequence length="249" mass="27286">MVLAASPYVWQADFDTTVVVPTLGLAFLFLTGRFRATGRDAILFGAGLALVAVAFWSPLHHLGLHFLLTAHLLQNVVLAEWAPLLLAAAIPHAAARAASRLAMFRLMTAPFVALPVWLVGYYAWHIPVVYDAALHHPPLIHAEHAWYLVSGLLMWWPVVQSAPRDLASGQRAGYAFATFVLGAPLGLMLALLPHPIYAFYVDVPTRVWGLSPLTDQQIAGVTMASEQAIVLACVCSFWFRRFLHEEGAT</sequence>
<name>A0A6J6Q3C9_9ZZZZ</name>